<name>A0A4R2JVF4_9PSEU</name>
<feature type="transmembrane region" description="Helical" evidence="2">
    <location>
        <begin position="360"/>
        <end position="380"/>
    </location>
</feature>
<comment type="caution">
    <text evidence="5">The sequence shown here is derived from an EMBL/GenBank/DDBJ whole genome shotgun (WGS) entry which is preliminary data.</text>
</comment>
<reference evidence="5 6" key="1">
    <citation type="submission" date="2019-03" db="EMBL/GenBank/DDBJ databases">
        <title>Genomic Encyclopedia of Type Strains, Phase IV (KMG-IV): sequencing the most valuable type-strain genomes for metagenomic binning, comparative biology and taxonomic classification.</title>
        <authorList>
            <person name="Goeker M."/>
        </authorList>
    </citation>
    <scope>NUCLEOTIDE SEQUENCE [LARGE SCALE GENOMIC DNA]</scope>
    <source>
        <strain evidence="5 6">DSM 45934</strain>
    </source>
</reference>
<evidence type="ECO:0000313" key="5">
    <source>
        <dbReference type="EMBL" id="TCO64441.1"/>
    </source>
</evidence>
<dbReference type="NCBIfam" id="TIGR03934">
    <property type="entry name" value="TQXA_dom"/>
    <property type="match status" value="1"/>
</dbReference>
<dbReference type="Proteomes" id="UP000295680">
    <property type="component" value="Unassembled WGS sequence"/>
</dbReference>
<keyword evidence="2" id="KW-1133">Transmembrane helix</keyword>
<dbReference type="InterPro" id="IPR013552">
    <property type="entry name" value="Thioester_dom"/>
</dbReference>
<dbReference type="NCBIfam" id="NF041528">
    <property type="entry name" value="strep_LAETG"/>
    <property type="match status" value="1"/>
</dbReference>
<proteinExistence type="predicted"/>
<sequence>MNRVSKLRRGAALLSVGAIALMAAAIPASADAAKGVFAGRAESGPGVNVKPHGGGKDEFFETDLFKLKVGDDVLKTYCVDIHTDIIDDAQYDEVPWGEHTAPDSTFKKNAAKINWLLHFGYPSVDPDKLQKAIGGNWTHDLSNREALAGTQASAWHYSDNVDLDLDNPIGTENPNNDTAENVVKVYKYLTDDKNNVGIGDQPAPELTLNPQKLAGKTGSLIGPFTVTTNAPDVVVSAQVPQGVELTDKDGKKLPDAGSAAMKAKAAASDKFDFFVKVPEGTPDGKADITVKGNVSLTLGRLFVSKKGDKTSQAMILAATQKVKLQTAGEASWSAAGTTPPTTEAPTPQAKNELANTGASVLTPIIIGVVLVAGGVGALIFQRRRRRA</sequence>
<feature type="domain" description="Thioester" evidence="4">
    <location>
        <begin position="76"/>
        <end position="195"/>
    </location>
</feature>
<accession>A0A4R2JVF4</accession>
<dbReference type="EMBL" id="SLWS01000001">
    <property type="protein sequence ID" value="TCO64441.1"/>
    <property type="molecule type" value="Genomic_DNA"/>
</dbReference>
<organism evidence="5 6">
    <name type="scientific">Actinocrispum wychmicini</name>
    <dbReference type="NCBI Taxonomy" id="1213861"/>
    <lineage>
        <taxon>Bacteria</taxon>
        <taxon>Bacillati</taxon>
        <taxon>Actinomycetota</taxon>
        <taxon>Actinomycetes</taxon>
        <taxon>Pseudonocardiales</taxon>
        <taxon>Pseudonocardiaceae</taxon>
        <taxon>Actinocrispum</taxon>
    </lineage>
</organism>
<protein>
    <submittedName>
        <fullName evidence="5">LPXTG-motif cell wall-anchored protein/TQXA domain-containing protein</fullName>
    </submittedName>
</protein>
<dbReference type="Gene3D" id="1.10.150.480">
    <property type="match status" value="1"/>
</dbReference>
<keyword evidence="2" id="KW-0472">Membrane</keyword>
<dbReference type="RefSeq" id="WP_165960160.1">
    <property type="nucleotide sequence ID" value="NZ_SLWS01000001.1"/>
</dbReference>
<keyword evidence="6" id="KW-1185">Reference proteome</keyword>
<dbReference type="AlphaFoldDB" id="A0A4R2JVF4"/>
<dbReference type="NCBIfam" id="TIGR01167">
    <property type="entry name" value="LPXTG_anchor"/>
    <property type="match status" value="1"/>
</dbReference>
<evidence type="ECO:0000259" key="4">
    <source>
        <dbReference type="Pfam" id="PF08341"/>
    </source>
</evidence>
<evidence type="ECO:0000313" key="6">
    <source>
        <dbReference type="Proteomes" id="UP000295680"/>
    </source>
</evidence>
<evidence type="ECO:0000256" key="2">
    <source>
        <dbReference type="SAM" id="Phobius"/>
    </source>
</evidence>
<evidence type="ECO:0000256" key="1">
    <source>
        <dbReference type="SAM" id="MobiDB-lite"/>
    </source>
</evidence>
<keyword evidence="3" id="KW-0732">Signal</keyword>
<feature type="signal peptide" evidence="3">
    <location>
        <begin position="1"/>
        <end position="30"/>
    </location>
</feature>
<keyword evidence="2" id="KW-0812">Transmembrane</keyword>
<gene>
    <name evidence="5" type="ORF">EV192_101216</name>
</gene>
<dbReference type="Pfam" id="PF08341">
    <property type="entry name" value="TED"/>
    <property type="match status" value="1"/>
</dbReference>
<feature type="chain" id="PRO_5038970374" evidence="3">
    <location>
        <begin position="31"/>
        <end position="387"/>
    </location>
</feature>
<dbReference type="InterPro" id="IPR023849">
    <property type="entry name" value="TQXA_dom"/>
</dbReference>
<feature type="compositionally biased region" description="Low complexity" evidence="1">
    <location>
        <begin position="334"/>
        <end position="349"/>
    </location>
</feature>
<feature type="region of interest" description="Disordered" evidence="1">
    <location>
        <begin position="330"/>
        <end position="349"/>
    </location>
</feature>
<evidence type="ECO:0000256" key="3">
    <source>
        <dbReference type="SAM" id="SignalP"/>
    </source>
</evidence>